<dbReference type="GO" id="GO:0016887">
    <property type="term" value="F:ATP hydrolysis activity"/>
    <property type="evidence" value="ECO:0007669"/>
    <property type="project" value="InterPro"/>
</dbReference>
<keyword evidence="12" id="KW-0460">Magnesium</keyword>
<keyword evidence="14 18" id="KW-1133">Transmembrane helix</keyword>
<dbReference type="GO" id="GO:0005886">
    <property type="term" value="C:plasma membrane"/>
    <property type="evidence" value="ECO:0007669"/>
    <property type="project" value="UniProtKB-SubCell"/>
</dbReference>
<evidence type="ECO:0000313" key="21">
    <source>
        <dbReference type="Proteomes" id="UP000094025"/>
    </source>
</evidence>
<feature type="domain" description="Cation-transporting P-type ATPase N-terminal" evidence="19">
    <location>
        <begin position="13"/>
        <end position="86"/>
    </location>
</feature>
<evidence type="ECO:0000256" key="12">
    <source>
        <dbReference type="ARBA" id="ARBA00022842"/>
    </source>
</evidence>
<dbReference type="Gene3D" id="2.70.150.10">
    <property type="entry name" value="Calcium-transporting ATPase, cytoplasmic transduction domain A"/>
    <property type="match status" value="1"/>
</dbReference>
<dbReference type="InterPro" id="IPR023299">
    <property type="entry name" value="ATPase_P-typ_cyto_dom_N"/>
</dbReference>
<dbReference type="Pfam" id="PF13246">
    <property type="entry name" value="Cation_ATPase"/>
    <property type="match status" value="1"/>
</dbReference>
<dbReference type="EMBL" id="LPUX01000066">
    <property type="protein sequence ID" value="OAP35614.1"/>
    <property type="molecule type" value="Genomic_DNA"/>
</dbReference>
<dbReference type="Gene3D" id="3.40.1110.10">
    <property type="entry name" value="Calcium-transporting ATPase, cytoplasmic domain N"/>
    <property type="match status" value="1"/>
</dbReference>
<evidence type="ECO:0000256" key="18">
    <source>
        <dbReference type="SAM" id="Phobius"/>
    </source>
</evidence>
<dbReference type="STRING" id="1472378.AU381_11925"/>
<comment type="function">
    <text evidence="1">Mediates magnesium influx to the cytosol.</text>
</comment>
<feature type="transmembrane region" description="Helical" evidence="18">
    <location>
        <begin position="90"/>
        <end position="111"/>
    </location>
</feature>
<feature type="transmembrane region" description="Helical" evidence="18">
    <location>
        <begin position="279"/>
        <end position="303"/>
    </location>
</feature>
<dbReference type="NCBIfam" id="TIGR01494">
    <property type="entry name" value="ATPase_P-type"/>
    <property type="match status" value="2"/>
</dbReference>
<name>A0A178XK72_9HYPH</name>
<dbReference type="InterPro" id="IPR059000">
    <property type="entry name" value="ATPase_P-type_domA"/>
</dbReference>
<keyword evidence="15 18" id="KW-0472">Membrane</keyword>
<feature type="transmembrane region" description="Helical" evidence="18">
    <location>
        <begin position="755"/>
        <end position="776"/>
    </location>
</feature>
<dbReference type="InterPro" id="IPR023214">
    <property type="entry name" value="HAD_sf"/>
</dbReference>
<keyword evidence="13" id="KW-1278">Translocase</keyword>
<evidence type="ECO:0000256" key="17">
    <source>
        <dbReference type="ARBA" id="ARBA00047295"/>
    </source>
</evidence>
<keyword evidence="8" id="KW-0597">Phosphoprotein</keyword>
<organism evidence="20 21">
    <name type="scientific">Sinorhizobium glycinis</name>
    <dbReference type="NCBI Taxonomy" id="1472378"/>
    <lineage>
        <taxon>Bacteria</taxon>
        <taxon>Pseudomonadati</taxon>
        <taxon>Pseudomonadota</taxon>
        <taxon>Alphaproteobacteria</taxon>
        <taxon>Hyphomicrobiales</taxon>
        <taxon>Rhizobiaceae</taxon>
        <taxon>Sinorhizobium/Ensifer group</taxon>
        <taxon>Sinorhizobium</taxon>
    </lineage>
</organism>
<dbReference type="SUPFAM" id="SSF81665">
    <property type="entry name" value="Calcium ATPase, transmembrane domain M"/>
    <property type="match status" value="1"/>
</dbReference>
<dbReference type="Pfam" id="PF00690">
    <property type="entry name" value="Cation_ATPase_N"/>
    <property type="match status" value="1"/>
</dbReference>
<evidence type="ECO:0000256" key="9">
    <source>
        <dbReference type="ARBA" id="ARBA00022692"/>
    </source>
</evidence>
<dbReference type="EC" id="7.2.2.14" evidence="4"/>
<evidence type="ECO:0000256" key="4">
    <source>
        <dbReference type="ARBA" id="ARBA00012786"/>
    </source>
</evidence>
<keyword evidence="10" id="KW-0547">Nucleotide-binding</keyword>
<feature type="transmembrane region" description="Helical" evidence="18">
    <location>
        <begin position="249"/>
        <end position="267"/>
    </location>
</feature>
<sequence length="874" mass="94868">MGSLASEYGGGTAYWAAPASDLMAEYGTRATGLSSADARERLQRYGRNSVTRGERFLALSVLVRQFRSPLILILVFAAGMSALVGERTDALIIILIVLVSCALSFVQEYRASRAVEALRRRIAQKATVLRDGGPSVISALDVVPGDIVRLSAGNLVPADGIILEARDFNVSEAVLTGEAFPVSKSPGTVDPGTSLSGRSNSVFTGSSVRSGTASVVVIRTGDATEFAAIASAVARRSPETEFARGIRRFGYLMTEIMLVIVILVFFANLLLQREPIDSLLFSIALAVGLSPELLPAIISITLARGARTMAQSGVLVRRLESIENLGSMNMLCTDKTGTLTEGVVHLDASLDVGGESSPRIYLWARLNASMQTGLQNPLDEAIVLAENAPPSSSLYSKVDEIPYDFVRKRLSVVVRKDGDPDGDLLICKGAVENVLAVCSSILDGDAPTAFTDAARQAIDEKFRSWSGGGYRVLGLAVRKIARSQACGRQDEKGLCFAGFLLFLDPPKAGISESLKVLAKRGIGLKMITGDNRHVAVHLANTIGLSSSRILTGGELSKMTRDSLFARAPDIDLFVEIDPNQKERVIEALRRAGHVVGYLGDGINDAPALHEADVGISVDGAVDVAREAADIVLLKRDLNVLLRGIDDGRRSFANTMKYISITTSANFGNMISMAFASMFLPFLPLLAKQILLNNLLSDVPALAIAGDRVDREEMRSPRRWDIRYVRRFMVSFGLVSSLFDFVTFAALVLLVKAEPATFQTAWFIESLLTELAIVLIVRTRSFFWRSRPGRMLPFLTLTTAIAAVALPYSPFAGYFGFVPLPWPLMTGLLLITVTYLLASELTKHWFTRWDSRLHRRSYDPAARASRRALRRPDSA</sequence>
<evidence type="ECO:0000256" key="3">
    <source>
        <dbReference type="ARBA" id="ARBA00008746"/>
    </source>
</evidence>
<dbReference type="GO" id="GO:0005524">
    <property type="term" value="F:ATP binding"/>
    <property type="evidence" value="ECO:0007669"/>
    <property type="project" value="UniProtKB-KW"/>
</dbReference>
<dbReference type="InterPro" id="IPR018303">
    <property type="entry name" value="ATPase_P-typ_P_site"/>
</dbReference>
<evidence type="ECO:0000256" key="8">
    <source>
        <dbReference type="ARBA" id="ARBA00022553"/>
    </source>
</evidence>
<dbReference type="InterPro" id="IPR044492">
    <property type="entry name" value="P_typ_ATPase_HD_dom"/>
</dbReference>
<dbReference type="Pfam" id="PF00122">
    <property type="entry name" value="E1-E2_ATPase"/>
    <property type="match status" value="1"/>
</dbReference>
<dbReference type="SMART" id="SM00831">
    <property type="entry name" value="Cation_ATPase_N"/>
    <property type="match status" value="1"/>
</dbReference>
<dbReference type="AlphaFoldDB" id="A0A178XK72"/>
<dbReference type="SUPFAM" id="SSF56784">
    <property type="entry name" value="HAD-like"/>
    <property type="match status" value="1"/>
</dbReference>
<evidence type="ECO:0000256" key="5">
    <source>
        <dbReference type="ARBA" id="ARBA00013555"/>
    </source>
</evidence>
<dbReference type="InterPro" id="IPR023298">
    <property type="entry name" value="ATPase_P-typ_TM_dom_sf"/>
</dbReference>
<proteinExistence type="inferred from homology"/>
<evidence type="ECO:0000256" key="2">
    <source>
        <dbReference type="ARBA" id="ARBA00004429"/>
    </source>
</evidence>
<dbReference type="SFLD" id="SFLDF00027">
    <property type="entry name" value="p-type_atpase"/>
    <property type="match status" value="1"/>
</dbReference>
<dbReference type="Gene3D" id="1.20.1110.10">
    <property type="entry name" value="Calcium-transporting ATPase, transmembrane domain"/>
    <property type="match status" value="1"/>
</dbReference>
<dbReference type="PRINTS" id="PR01836">
    <property type="entry name" value="MGATPASE"/>
</dbReference>
<dbReference type="SFLD" id="SFLDS00003">
    <property type="entry name" value="Haloacid_Dehalogenase"/>
    <property type="match status" value="1"/>
</dbReference>
<evidence type="ECO:0000256" key="16">
    <source>
        <dbReference type="ARBA" id="ARBA00029806"/>
    </source>
</evidence>
<dbReference type="Gene3D" id="3.40.50.1000">
    <property type="entry name" value="HAD superfamily/HAD-like"/>
    <property type="match status" value="1"/>
</dbReference>
<dbReference type="OrthoDB" id="391538at2"/>
<dbReference type="SFLD" id="SFLDG00002">
    <property type="entry name" value="C1.7:_P-type_atpase_like"/>
    <property type="match status" value="1"/>
</dbReference>
<dbReference type="InterPro" id="IPR006415">
    <property type="entry name" value="P-type_ATPase_IIIB"/>
</dbReference>
<comment type="subcellular location">
    <subcellularLocation>
        <location evidence="2">Cell inner membrane</location>
        <topology evidence="2">Multi-pass membrane protein</topology>
    </subcellularLocation>
</comment>
<keyword evidence="7" id="KW-0997">Cell inner membrane</keyword>
<dbReference type="InterPro" id="IPR036412">
    <property type="entry name" value="HAD-like_sf"/>
</dbReference>
<evidence type="ECO:0000256" key="13">
    <source>
        <dbReference type="ARBA" id="ARBA00022967"/>
    </source>
</evidence>
<keyword evidence="6" id="KW-1003">Cell membrane</keyword>
<comment type="similarity">
    <text evidence="3">Belongs to the cation transport ATPase (P-type) (TC 3.A.3) family. Type IIIB subfamily.</text>
</comment>
<evidence type="ECO:0000256" key="14">
    <source>
        <dbReference type="ARBA" id="ARBA00022989"/>
    </source>
</evidence>
<dbReference type="InterPro" id="IPR001757">
    <property type="entry name" value="P_typ_ATPase"/>
</dbReference>
<keyword evidence="9 18" id="KW-0812">Transmembrane</keyword>
<evidence type="ECO:0000256" key="7">
    <source>
        <dbReference type="ARBA" id="ARBA00022519"/>
    </source>
</evidence>
<dbReference type="Pfam" id="PF00689">
    <property type="entry name" value="Cation_ATPase_C"/>
    <property type="match status" value="1"/>
</dbReference>
<evidence type="ECO:0000259" key="19">
    <source>
        <dbReference type="SMART" id="SM00831"/>
    </source>
</evidence>
<keyword evidence="21" id="KW-1185">Reference proteome</keyword>
<feature type="transmembrane region" description="Helical" evidence="18">
    <location>
        <begin position="727"/>
        <end position="749"/>
    </location>
</feature>
<gene>
    <name evidence="20" type="ORF">AU381_11925</name>
</gene>
<dbReference type="SUPFAM" id="SSF81653">
    <property type="entry name" value="Calcium ATPase, transduction domain A"/>
    <property type="match status" value="1"/>
</dbReference>
<dbReference type="PROSITE" id="PS00154">
    <property type="entry name" value="ATPASE_E1_E2"/>
    <property type="match status" value="1"/>
</dbReference>
<evidence type="ECO:0000256" key="1">
    <source>
        <dbReference type="ARBA" id="ARBA00003954"/>
    </source>
</evidence>
<dbReference type="GO" id="GO:0015444">
    <property type="term" value="F:P-type magnesium transporter activity"/>
    <property type="evidence" value="ECO:0007669"/>
    <property type="project" value="UniProtKB-EC"/>
</dbReference>
<feature type="transmembrane region" description="Helical" evidence="18">
    <location>
        <begin position="819"/>
        <end position="837"/>
    </location>
</feature>
<evidence type="ECO:0000256" key="10">
    <source>
        <dbReference type="ARBA" id="ARBA00022741"/>
    </source>
</evidence>
<dbReference type="PANTHER" id="PTHR42861">
    <property type="entry name" value="CALCIUM-TRANSPORTING ATPASE"/>
    <property type="match status" value="1"/>
</dbReference>
<evidence type="ECO:0000313" key="20">
    <source>
        <dbReference type="EMBL" id="OAP35614.1"/>
    </source>
</evidence>
<evidence type="ECO:0000256" key="15">
    <source>
        <dbReference type="ARBA" id="ARBA00023136"/>
    </source>
</evidence>
<keyword evidence="11" id="KW-0067">ATP-binding</keyword>
<dbReference type="InterPro" id="IPR004014">
    <property type="entry name" value="ATPase_P-typ_cation-transptr_N"/>
</dbReference>
<dbReference type="InterPro" id="IPR008250">
    <property type="entry name" value="ATPase_P-typ_transduc_dom_A_sf"/>
</dbReference>
<feature type="transmembrane region" description="Helical" evidence="18">
    <location>
        <begin position="788"/>
        <end position="807"/>
    </location>
</feature>
<comment type="catalytic activity">
    <reaction evidence="17">
        <text>Mg(2+)(out) + ATP + H2O = Mg(2+)(in) + ADP + phosphate + H(+)</text>
        <dbReference type="Rhea" id="RHEA:10260"/>
        <dbReference type="ChEBI" id="CHEBI:15377"/>
        <dbReference type="ChEBI" id="CHEBI:15378"/>
        <dbReference type="ChEBI" id="CHEBI:18420"/>
        <dbReference type="ChEBI" id="CHEBI:30616"/>
        <dbReference type="ChEBI" id="CHEBI:43474"/>
        <dbReference type="ChEBI" id="CHEBI:456216"/>
        <dbReference type="EC" id="7.2.2.14"/>
    </reaction>
</comment>
<dbReference type="NCBIfam" id="TIGR01524">
    <property type="entry name" value="ATPase-IIIB_Mg"/>
    <property type="match status" value="1"/>
</dbReference>
<feature type="transmembrane region" description="Helical" evidence="18">
    <location>
        <begin position="66"/>
        <end position="84"/>
    </location>
</feature>
<accession>A0A178XK72</accession>
<reference evidence="20 21" key="1">
    <citation type="journal article" date="2016" name="Int. J. Syst. Evol. Microbiol.">
        <title>Ensifer glycinis sp. nov., an novel rhizobial species associated with Glycine spp.</title>
        <authorList>
            <person name="Yan H."/>
            <person name="Yan J."/>
            <person name="Sui X.H."/>
            <person name="Wang E.T."/>
            <person name="Chen W.X."/>
            <person name="Zhang X.X."/>
            <person name="Chen W.F."/>
        </authorList>
    </citation>
    <scope>NUCLEOTIDE SEQUENCE [LARGE SCALE GENOMIC DNA]</scope>
    <source>
        <strain evidence="20 21">CCBAU 23380</strain>
    </source>
</reference>
<dbReference type="RefSeq" id="WP_014857923.1">
    <property type="nucleotide sequence ID" value="NZ_LPUX01000066.1"/>
</dbReference>
<dbReference type="InterPro" id="IPR006068">
    <property type="entry name" value="ATPase_P-typ_cation-transptr_C"/>
</dbReference>
<protein>
    <recommendedName>
        <fullName evidence="5">Magnesium-transporting ATPase, P-type 1</fullName>
        <ecNumber evidence="4">7.2.2.14</ecNumber>
    </recommendedName>
    <alternativeName>
        <fullName evidence="16">Mg(2+) transport ATPase, P-type 1</fullName>
    </alternativeName>
</protein>
<evidence type="ECO:0000256" key="6">
    <source>
        <dbReference type="ARBA" id="ARBA00022475"/>
    </source>
</evidence>
<dbReference type="Proteomes" id="UP000094025">
    <property type="component" value="Unassembled WGS sequence"/>
</dbReference>
<evidence type="ECO:0000256" key="11">
    <source>
        <dbReference type="ARBA" id="ARBA00022840"/>
    </source>
</evidence>
<comment type="caution">
    <text evidence="20">The sequence shown here is derived from an EMBL/GenBank/DDBJ whole genome shotgun (WGS) entry which is preliminary data.</text>
</comment>